<sequence length="206" mass="23003">MKKLLYIYLCIIISIGFASCEDDILFDTIEVPAPQVTDANWSAEVMDGSGVIVNTGFAEGGRVFRLPNPLDETRPWRDIRFQATINSNDSRQIDSISVELQWIPSLPSNAAQGWLFYEGIKVPDAERSSSYSLDYAMNLDEWSDSYVCQTFISGSPGCGVLWIAQGVFGITREDNTMRLTVHFDDGSQVRLAQVQFSYFLTDAGVE</sequence>
<reference evidence="1" key="1">
    <citation type="submission" date="2023-06" db="EMBL/GenBank/DDBJ databases">
        <title>Genomic of Parafulvivirga corallium.</title>
        <authorList>
            <person name="Wang G."/>
        </authorList>
    </citation>
    <scope>NUCLEOTIDE SEQUENCE</scope>
    <source>
        <strain evidence="1">BMA10</strain>
    </source>
</reference>
<evidence type="ECO:0000313" key="2">
    <source>
        <dbReference type="Proteomes" id="UP001172082"/>
    </source>
</evidence>
<proteinExistence type="predicted"/>
<dbReference type="Proteomes" id="UP001172082">
    <property type="component" value="Unassembled WGS sequence"/>
</dbReference>
<name>A0ABT8KWP0_9BACT</name>
<dbReference type="EMBL" id="JAUJEA010000015">
    <property type="protein sequence ID" value="MDN5205190.1"/>
    <property type="molecule type" value="Genomic_DNA"/>
</dbReference>
<accession>A0ABT8KWP0</accession>
<evidence type="ECO:0000313" key="1">
    <source>
        <dbReference type="EMBL" id="MDN5205190.1"/>
    </source>
</evidence>
<dbReference type="PROSITE" id="PS51257">
    <property type="entry name" value="PROKAR_LIPOPROTEIN"/>
    <property type="match status" value="1"/>
</dbReference>
<organism evidence="1 2">
    <name type="scientific">Splendidivirga corallicola</name>
    <dbReference type="NCBI Taxonomy" id="3051826"/>
    <lineage>
        <taxon>Bacteria</taxon>
        <taxon>Pseudomonadati</taxon>
        <taxon>Bacteroidota</taxon>
        <taxon>Cytophagia</taxon>
        <taxon>Cytophagales</taxon>
        <taxon>Splendidivirgaceae</taxon>
        <taxon>Splendidivirga</taxon>
    </lineage>
</organism>
<gene>
    <name evidence="1" type="ORF">QQ008_27650</name>
</gene>
<protein>
    <submittedName>
        <fullName evidence="1">Uncharacterized protein</fullName>
    </submittedName>
</protein>
<keyword evidence="2" id="KW-1185">Reference proteome</keyword>
<comment type="caution">
    <text evidence="1">The sequence shown here is derived from an EMBL/GenBank/DDBJ whole genome shotgun (WGS) entry which is preliminary data.</text>
</comment>
<dbReference type="RefSeq" id="WP_346755211.1">
    <property type="nucleotide sequence ID" value="NZ_JAUJEA010000015.1"/>
</dbReference>